<reference evidence="2 3" key="1">
    <citation type="submission" date="2019-02" db="EMBL/GenBank/DDBJ databases">
        <title>Deep-cultivation of Planctomycetes and their phenomic and genomic characterization uncovers novel biology.</title>
        <authorList>
            <person name="Wiegand S."/>
            <person name="Jogler M."/>
            <person name="Boedeker C."/>
            <person name="Pinto D."/>
            <person name="Vollmers J."/>
            <person name="Rivas-Marin E."/>
            <person name="Kohn T."/>
            <person name="Peeters S.H."/>
            <person name="Heuer A."/>
            <person name="Rast P."/>
            <person name="Oberbeckmann S."/>
            <person name="Bunk B."/>
            <person name="Jeske O."/>
            <person name="Meyerdierks A."/>
            <person name="Storesund J.E."/>
            <person name="Kallscheuer N."/>
            <person name="Luecker S."/>
            <person name="Lage O.M."/>
            <person name="Pohl T."/>
            <person name="Merkel B.J."/>
            <person name="Hornburger P."/>
            <person name="Mueller R.-W."/>
            <person name="Bruemmer F."/>
            <person name="Labrenz M."/>
            <person name="Spormann A.M."/>
            <person name="Op Den Camp H."/>
            <person name="Overmann J."/>
            <person name="Amann R."/>
            <person name="Jetten M.S.M."/>
            <person name="Mascher T."/>
            <person name="Medema M.H."/>
            <person name="Devos D.P."/>
            <person name="Kaster A.-K."/>
            <person name="Ovreas L."/>
            <person name="Rohde M."/>
            <person name="Galperin M.Y."/>
            <person name="Jogler C."/>
        </authorList>
    </citation>
    <scope>NUCLEOTIDE SEQUENCE [LARGE SCALE GENOMIC DNA]</scope>
    <source>
        <strain evidence="2 3">Poly59</strain>
    </source>
</reference>
<dbReference type="AlphaFoldDB" id="A0A5C6FBZ6"/>
<evidence type="ECO:0000313" key="2">
    <source>
        <dbReference type="EMBL" id="TWU57814.1"/>
    </source>
</evidence>
<dbReference type="PROSITE" id="PS50801">
    <property type="entry name" value="STAS"/>
    <property type="match status" value="1"/>
</dbReference>
<keyword evidence="3" id="KW-1185">Reference proteome</keyword>
<dbReference type="InterPro" id="IPR002645">
    <property type="entry name" value="STAS_dom"/>
</dbReference>
<organism evidence="2 3">
    <name type="scientific">Rubripirellula reticaptiva</name>
    <dbReference type="NCBI Taxonomy" id="2528013"/>
    <lineage>
        <taxon>Bacteria</taxon>
        <taxon>Pseudomonadati</taxon>
        <taxon>Planctomycetota</taxon>
        <taxon>Planctomycetia</taxon>
        <taxon>Pirellulales</taxon>
        <taxon>Pirellulaceae</taxon>
        <taxon>Rubripirellula</taxon>
    </lineage>
</organism>
<evidence type="ECO:0000259" key="1">
    <source>
        <dbReference type="PROSITE" id="PS50801"/>
    </source>
</evidence>
<dbReference type="Pfam" id="PF01740">
    <property type="entry name" value="STAS"/>
    <property type="match status" value="1"/>
</dbReference>
<dbReference type="CDD" id="cd07043">
    <property type="entry name" value="STAS_anti-anti-sigma_factors"/>
    <property type="match status" value="1"/>
</dbReference>
<proteinExistence type="predicted"/>
<feature type="domain" description="STAS" evidence="1">
    <location>
        <begin position="1"/>
        <end position="92"/>
    </location>
</feature>
<evidence type="ECO:0000313" key="3">
    <source>
        <dbReference type="Proteomes" id="UP000317977"/>
    </source>
</evidence>
<accession>A0A5C6FBZ6</accession>
<dbReference type="InterPro" id="IPR036513">
    <property type="entry name" value="STAS_dom_sf"/>
</dbReference>
<name>A0A5C6FBZ6_9BACT</name>
<comment type="caution">
    <text evidence="2">The sequence shown here is derived from an EMBL/GenBank/DDBJ whole genome shotgun (WGS) entry which is preliminary data.</text>
</comment>
<sequence length="108" mass="12334">MAIGFNAQKPSHDFVGQVDGWLKEAKCTAENCDHAEVIVDLSDVTRVSSHDLNELIRLQLHIKNGGQRLVLSNVQETVFQVFTLTRLDRLIELRHDGHFEPPKPHKQR</sequence>
<dbReference type="RefSeq" id="WP_186775998.1">
    <property type="nucleotide sequence ID" value="NZ_SJPX01000001.1"/>
</dbReference>
<gene>
    <name evidence="2" type="ORF">Poly59_07230</name>
</gene>
<dbReference type="Proteomes" id="UP000317977">
    <property type="component" value="Unassembled WGS sequence"/>
</dbReference>
<protein>
    <recommendedName>
        <fullName evidence="1">STAS domain-containing protein</fullName>
    </recommendedName>
</protein>
<dbReference type="Gene3D" id="3.30.750.24">
    <property type="entry name" value="STAS domain"/>
    <property type="match status" value="1"/>
</dbReference>
<dbReference type="SUPFAM" id="SSF52091">
    <property type="entry name" value="SpoIIaa-like"/>
    <property type="match status" value="1"/>
</dbReference>
<dbReference type="EMBL" id="SJPX01000001">
    <property type="protein sequence ID" value="TWU57814.1"/>
    <property type="molecule type" value="Genomic_DNA"/>
</dbReference>